<organism evidence="2 3">
    <name type="scientific">Flavobacterium enshiense DK69</name>
    <dbReference type="NCBI Taxonomy" id="1107311"/>
    <lineage>
        <taxon>Bacteria</taxon>
        <taxon>Pseudomonadati</taxon>
        <taxon>Bacteroidota</taxon>
        <taxon>Flavobacteriia</taxon>
        <taxon>Flavobacteriales</taxon>
        <taxon>Flavobacteriaceae</taxon>
        <taxon>Flavobacterium</taxon>
    </lineage>
</organism>
<dbReference type="AlphaFoldDB" id="A0A0A2MX66"/>
<gene>
    <name evidence="2" type="ORF">Q767_15340</name>
</gene>
<dbReference type="GO" id="GO:0003677">
    <property type="term" value="F:DNA binding"/>
    <property type="evidence" value="ECO:0007669"/>
    <property type="project" value="InterPro"/>
</dbReference>
<dbReference type="NCBIfam" id="TIGR01764">
    <property type="entry name" value="excise"/>
    <property type="match status" value="1"/>
</dbReference>
<dbReference type="Proteomes" id="UP000030149">
    <property type="component" value="Unassembled WGS sequence"/>
</dbReference>
<reference evidence="3" key="1">
    <citation type="submission" date="2013-09" db="EMBL/GenBank/DDBJ databases">
        <authorList>
            <person name="Zeng Z."/>
            <person name="Chen C."/>
        </authorList>
    </citation>
    <scope>NUCLEOTIDE SEQUENCE [LARGE SCALE GENOMIC DNA]</scope>
    <source>
        <strain evidence="3">DK69</strain>
    </source>
</reference>
<accession>A0A0A2MX66</accession>
<dbReference type="InterPro" id="IPR041657">
    <property type="entry name" value="HTH_17"/>
</dbReference>
<sequence length="99" mass="11538">MEKAIEKLSVKEPSPSTDELLNVDQIAAYLLLAKSSIYGLTATSKIPHYKYGKKLYFKKSEIDDWILAKRIKTMDEIEQEAMEYIRNRPRFISSSKHKK</sequence>
<dbReference type="InterPro" id="IPR010093">
    <property type="entry name" value="SinI_DNA-bd"/>
</dbReference>
<dbReference type="Pfam" id="PF12728">
    <property type="entry name" value="HTH_17"/>
    <property type="match status" value="1"/>
</dbReference>
<evidence type="ECO:0000259" key="1">
    <source>
        <dbReference type="Pfam" id="PF12728"/>
    </source>
</evidence>
<proteinExistence type="predicted"/>
<keyword evidence="3" id="KW-1185">Reference proteome</keyword>
<evidence type="ECO:0000313" key="2">
    <source>
        <dbReference type="EMBL" id="KGO92815.1"/>
    </source>
</evidence>
<evidence type="ECO:0000313" key="3">
    <source>
        <dbReference type="Proteomes" id="UP000030149"/>
    </source>
</evidence>
<comment type="caution">
    <text evidence="2">The sequence shown here is derived from an EMBL/GenBank/DDBJ whole genome shotgun (WGS) entry which is preliminary data.</text>
</comment>
<dbReference type="STRING" id="1107311.Q767_15340"/>
<reference evidence="2 3" key="2">
    <citation type="journal article" date="2015" name="Stand. Genomic Sci.">
        <title>High quality draft genomic sequence of Flavobacterium enshiense DK69(T) and comparison among Flavobacterium genomes.</title>
        <authorList>
            <person name="Zeng Z."/>
            <person name="Chen C."/>
            <person name="Du H."/>
            <person name="Wang G."/>
            <person name="Li M."/>
        </authorList>
    </citation>
    <scope>NUCLEOTIDE SEQUENCE [LARGE SCALE GENOMIC DNA]</scope>
    <source>
        <strain evidence="2 3">DK69</strain>
    </source>
</reference>
<feature type="domain" description="Helix-turn-helix" evidence="1">
    <location>
        <begin position="20"/>
        <end position="69"/>
    </location>
</feature>
<dbReference type="eggNOG" id="COG3311">
    <property type="taxonomic scope" value="Bacteria"/>
</dbReference>
<dbReference type="PATRIC" id="fig|1107311.5.peg.1591"/>
<dbReference type="EMBL" id="JRLZ01000022">
    <property type="protein sequence ID" value="KGO92815.1"/>
    <property type="molecule type" value="Genomic_DNA"/>
</dbReference>
<name>A0A0A2MX66_9FLAO</name>
<protein>
    <recommendedName>
        <fullName evidence="1">Helix-turn-helix domain-containing protein</fullName>
    </recommendedName>
</protein>